<gene>
    <name evidence="2" type="ORF">ENJ51_03125</name>
</gene>
<dbReference type="PROSITE" id="PS51257">
    <property type="entry name" value="PROKAR_LIPOPROTEIN"/>
    <property type="match status" value="1"/>
</dbReference>
<organism evidence="2">
    <name type="scientific">Leucothrix mucor</name>
    <dbReference type="NCBI Taxonomy" id="45248"/>
    <lineage>
        <taxon>Bacteria</taxon>
        <taxon>Pseudomonadati</taxon>
        <taxon>Pseudomonadota</taxon>
        <taxon>Gammaproteobacteria</taxon>
        <taxon>Thiotrichales</taxon>
        <taxon>Thiotrichaceae</taxon>
        <taxon>Leucothrix</taxon>
    </lineage>
</organism>
<evidence type="ECO:0000313" key="2">
    <source>
        <dbReference type="EMBL" id="HFC91783.1"/>
    </source>
</evidence>
<proteinExistence type="predicted"/>
<sequence length="154" mass="17561">MKEKYSVLLVLILSLFSISCRPTETPPPPKSEATMMLMPWKLTDYYILPNAMWSKSDANKLLFKEAFMTKNSIKFNGQTCKNIRFNRSPVSLKQYLSNQYNISVEAMKLTEHKATIVSTNCNLSGFKNYLQLDDGRILIVINGVGFFLVPAMAY</sequence>
<dbReference type="EMBL" id="DRMS01000133">
    <property type="protein sequence ID" value="HFC91783.1"/>
    <property type="molecule type" value="Genomic_DNA"/>
</dbReference>
<dbReference type="Proteomes" id="UP000885750">
    <property type="component" value="Unassembled WGS sequence"/>
</dbReference>
<protein>
    <submittedName>
        <fullName evidence="2">Uncharacterized protein</fullName>
    </submittedName>
</protein>
<name>A0A7V2T1R9_LEUMU</name>
<dbReference type="AlphaFoldDB" id="A0A7V2T1R9"/>
<feature type="chain" id="PRO_5030836115" evidence="1">
    <location>
        <begin position="23"/>
        <end position="154"/>
    </location>
</feature>
<comment type="caution">
    <text evidence="2">The sequence shown here is derived from an EMBL/GenBank/DDBJ whole genome shotgun (WGS) entry which is preliminary data.</text>
</comment>
<accession>A0A7V2T1R9</accession>
<reference evidence="2" key="1">
    <citation type="journal article" date="2020" name="mSystems">
        <title>Genome- and Community-Level Interaction Insights into Carbon Utilization and Element Cycling Functions of Hydrothermarchaeota in Hydrothermal Sediment.</title>
        <authorList>
            <person name="Zhou Z."/>
            <person name="Liu Y."/>
            <person name="Xu W."/>
            <person name="Pan J."/>
            <person name="Luo Z.H."/>
            <person name="Li M."/>
        </authorList>
    </citation>
    <scope>NUCLEOTIDE SEQUENCE [LARGE SCALE GENOMIC DNA]</scope>
    <source>
        <strain evidence="2">HyVt-493</strain>
    </source>
</reference>
<keyword evidence="1" id="KW-0732">Signal</keyword>
<evidence type="ECO:0000256" key="1">
    <source>
        <dbReference type="SAM" id="SignalP"/>
    </source>
</evidence>
<feature type="signal peptide" evidence="1">
    <location>
        <begin position="1"/>
        <end position="22"/>
    </location>
</feature>